<dbReference type="AlphaFoldDB" id="K0Z081"/>
<dbReference type="EMBL" id="AGWQ01000008">
    <property type="protein sequence ID" value="EJZ85424.1"/>
    <property type="molecule type" value="Genomic_DNA"/>
</dbReference>
<dbReference type="Proteomes" id="UP000003994">
    <property type="component" value="Unassembled WGS sequence"/>
</dbReference>
<sequence length="75" mass="7884">MGTYALTVAAPHTIKVEARPLFKLVIAVFAVIVASMVVVGIATDLTAMVVFAGLLTVCGAIAGVFVDLHLQMNRR</sequence>
<feature type="transmembrane region" description="Helical" evidence="1">
    <location>
        <begin position="21"/>
        <end position="42"/>
    </location>
</feature>
<dbReference type="STRING" id="883077.HMPREF9241_01424"/>
<comment type="caution">
    <text evidence="2">The sequence shown here is derived from an EMBL/GenBank/DDBJ whole genome shotgun (WGS) entry which is preliminary data.</text>
</comment>
<proteinExistence type="predicted"/>
<dbReference type="eggNOG" id="ENOG5030T5X">
    <property type="taxonomic scope" value="Bacteria"/>
</dbReference>
<keyword evidence="3" id="KW-1185">Reference proteome</keyword>
<evidence type="ECO:0000313" key="3">
    <source>
        <dbReference type="Proteomes" id="UP000003994"/>
    </source>
</evidence>
<reference evidence="2 3" key="1">
    <citation type="submission" date="2012-07" db="EMBL/GenBank/DDBJ databases">
        <title>The Genome Sequence of Actinomyces turicensis ACS-279-V-COL4.</title>
        <authorList>
            <consortium name="The Broad Institute Genome Sequencing Platform"/>
            <person name="Earl A."/>
            <person name="Ward D."/>
            <person name="Feldgarden M."/>
            <person name="Gevers D."/>
            <person name="Saerens B."/>
            <person name="Vaneechoutte M."/>
            <person name="Walker B."/>
            <person name="Young S.K."/>
            <person name="Zeng Q."/>
            <person name="Gargeya S."/>
            <person name="Fitzgerald M."/>
            <person name="Haas B."/>
            <person name="Abouelleil A."/>
            <person name="Alvarado L."/>
            <person name="Arachchi H.M."/>
            <person name="Berlin A."/>
            <person name="Chapman S.B."/>
            <person name="Goldberg J."/>
            <person name="Griggs A."/>
            <person name="Gujja S."/>
            <person name="Hansen M."/>
            <person name="Howarth C."/>
            <person name="Imamovic A."/>
            <person name="Larimer J."/>
            <person name="McCowen C."/>
            <person name="Montmayeur A."/>
            <person name="Murphy C."/>
            <person name="Neiman D."/>
            <person name="Pearson M."/>
            <person name="Priest M."/>
            <person name="Roberts A."/>
            <person name="Saif S."/>
            <person name="Shea T."/>
            <person name="Sisk P."/>
            <person name="Sykes S."/>
            <person name="Wortman J."/>
            <person name="Nusbaum C."/>
            <person name="Birren B."/>
        </authorList>
    </citation>
    <scope>NUCLEOTIDE SEQUENCE [LARGE SCALE GENOMIC DNA]</scope>
    <source>
        <strain evidence="2 3">ACS-279-V-Col4</strain>
    </source>
</reference>
<feature type="transmembrane region" description="Helical" evidence="1">
    <location>
        <begin position="48"/>
        <end position="70"/>
    </location>
</feature>
<name>K0Z081_9ACTO</name>
<keyword evidence="1" id="KW-0812">Transmembrane</keyword>
<dbReference type="PATRIC" id="fig|883077.3.peg.1433"/>
<evidence type="ECO:0000313" key="2">
    <source>
        <dbReference type="EMBL" id="EJZ85424.1"/>
    </source>
</evidence>
<evidence type="ECO:0000256" key="1">
    <source>
        <dbReference type="SAM" id="Phobius"/>
    </source>
</evidence>
<keyword evidence="1" id="KW-0472">Membrane</keyword>
<gene>
    <name evidence="2" type="ORF">HMPREF9241_01424</name>
</gene>
<accession>K0Z081</accession>
<dbReference type="RefSeq" id="WP_006681624.1">
    <property type="nucleotide sequence ID" value="NZ_JH815210.1"/>
</dbReference>
<dbReference type="HOGENOM" id="CLU_2662783_0_0_11"/>
<organism evidence="2 3">
    <name type="scientific">Schaalia turicensis ACS-279-V-Col4</name>
    <dbReference type="NCBI Taxonomy" id="883077"/>
    <lineage>
        <taxon>Bacteria</taxon>
        <taxon>Bacillati</taxon>
        <taxon>Actinomycetota</taxon>
        <taxon>Actinomycetes</taxon>
        <taxon>Actinomycetales</taxon>
        <taxon>Actinomycetaceae</taxon>
        <taxon>Schaalia</taxon>
    </lineage>
</organism>
<protein>
    <submittedName>
        <fullName evidence="2">Uncharacterized protein</fullName>
    </submittedName>
</protein>
<keyword evidence="1" id="KW-1133">Transmembrane helix</keyword>